<gene>
    <name evidence="3" type="ORF">LVIROSA_LOCUS4094</name>
</gene>
<dbReference type="InterPro" id="IPR000157">
    <property type="entry name" value="TIR_dom"/>
</dbReference>
<dbReference type="Proteomes" id="UP001157418">
    <property type="component" value="Unassembled WGS sequence"/>
</dbReference>
<sequence length="77" mass="8666">MECQKTTVHSTYPVFYDVEPSEVRKQSGAYGEALAIHKVQQDALKWREALEAAASLAGWELKNTANGLCKNRSFQTY</sequence>
<dbReference type="EMBL" id="CAKMRJ010000002">
    <property type="protein sequence ID" value="CAH1416324.1"/>
    <property type="molecule type" value="Genomic_DNA"/>
</dbReference>
<evidence type="ECO:0000313" key="4">
    <source>
        <dbReference type="Proteomes" id="UP001157418"/>
    </source>
</evidence>
<dbReference type="InterPro" id="IPR035897">
    <property type="entry name" value="Toll_tir_struct_dom_sf"/>
</dbReference>
<dbReference type="AlphaFoldDB" id="A0AAU9LS73"/>
<dbReference type="PANTHER" id="PTHR32009">
    <property type="entry name" value="TMV RESISTANCE PROTEIN N-LIKE"/>
    <property type="match status" value="1"/>
</dbReference>
<keyword evidence="4" id="KW-1185">Reference proteome</keyword>
<feature type="domain" description="TIR" evidence="2">
    <location>
        <begin position="1"/>
        <end position="65"/>
    </location>
</feature>
<proteinExistence type="predicted"/>
<protein>
    <recommendedName>
        <fullName evidence="2">TIR domain-containing protein</fullName>
    </recommendedName>
</protein>
<dbReference type="PANTHER" id="PTHR32009:SF162">
    <property type="entry name" value="TIR DOMAIN-CONTAINING PROTEIN"/>
    <property type="match status" value="1"/>
</dbReference>
<comment type="caution">
    <text evidence="3">The sequence shown here is derived from an EMBL/GenBank/DDBJ whole genome shotgun (WGS) entry which is preliminary data.</text>
</comment>
<name>A0AAU9LS73_9ASTR</name>
<evidence type="ECO:0000256" key="1">
    <source>
        <dbReference type="ARBA" id="ARBA00023027"/>
    </source>
</evidence>
<keyword evidence="1" id="KW-0520">NAD</keyword>
<dbReference type="GO" id="GO:0007165">
    <property type="term" value="P:signal transduction"/>
    <property type="evidence" value="ECO:0007669"/>
    <property type="project" value="InterPro"/>
</dbReference>
<accession>A0AAU9LS73</accession>
<dbReference type="SUPFAM" id="SSF52200">
    <property type="entry name" value="Toll/Interleukin receptor TIR domain"/>
    <property type="match status" value="1"/>
</dbReference>
<dbReference type="Gene3D" id="3.40.50.10140">
    <property type="entry name" value="Toll/interleukin-1 receptor homology (TIR) domain"/>
    <property type="match status" value="1"/>
</dbReference>
<organism evidence="3 4">
    <name type="scientific">Lactuca virosa</name>
    <dbReference type="NCBI Taxonomy" id="75947"/>
    <lineage>
        <taxon>Eukaryota</taxon>
        <taxon>Viridiplantae</taxon>
        <taxon>Streptophyta</taxon>
        <taxon>Embryophyta</taxon>
        <taxon>Tracheophyta</taxon>
        <taxon>Spermatophyta</taxon>
        <taxon>Magnoliopsida</taxon>
        <taxon>eudicotyledons</taxon>
        <taxon>Gunneridae</taxon>
        <taxon>Pentapetalae</taxon>
        <taxon>asterids</taxon>
        <taxon>campanulids</taxon>
        <taxon>Asterales</taxon>
        <taxon>Asteraceae</taxon>
        <taxon>Cichorioideae</taxon>
        <taxon>Cichorieae</taxon>
        <taxon>Lactucinae</taxon>
        <taxon>Lactuca</taxon>
    </lineage>
</organism>
<reference evidence="3 4" key="1">
    <citation type="submission" date="2022-01" db="EMBL/GenBank/DDBJ databases">
        <authorList>
            <person name="Xiong W."/>
            <person name="Schranz E."/>
        </authorList>
    </citation>
    <scope>NUCLEOTIDE SEQUENCE [LARGE SCALE GENOMIC DNA]</scope>
</reference>
<evidence type="ECO:0000313" key="3">
    <source>
        <dbReference type="EMBL" id="CAH1416324.1"/>
    </source>
</evidence>
<dbReference type="Pfam" id="PF01582">
    <property type="entry name" value="TIR"/>
    <property type="match status" value="1"/>
</dbReference>
<evidence type="ECO:0000259" key="2">
    <source>
        <dbReference type="Pfam" id="PF01582"/>
    </source>
</evidence>